<proteinExistence type="inferred from homology"/>
<evidence type="ECO:0000256" key="5">
    <source>
        <dbReference type="ARBA" id="ARBA00022576"/>
    </source>
</evidence>
<evidence type="ECO:0000256" key="4">
    <source>
        <dbReference type="ARBA" id="ARBA00011738"/>
    </source>
</evidence>
<feature type="modified residue" description="N6-(pyridoxal phosphate)lysine" evidence="9">
    <location>
        <position position="244"/>
    </location>
</feature>
<dbReference type="HAMAP" id="MF_01023">
    <property type="entry name" value="HisC_aminotrans_2"/>
    <property type="match status" value="1"/>
</dbReference>
<feature type="domain" description="Aminotransferase class I/classII large" evidence="10">
    <location>
        <begin position="53"/>
        <end position="377"/>
    </location>
</feature>
<keyword evidence="5 9" id="KW-0032">Aminotransferase</keyword>
<dbReference type="PANTHER" id="PTHR43643">
    <property type="entry name" value="HISTIDINOL-PHOSPHATE AMINOTRANSFERASE 2"/>
    <property type="match status" value="1"/>
</dbReference>
<keyword evidence="6 9" id="KW-0808">Transferase</keyword>
<dbReference type="SUPFAM" id="SSF53383">
    <property type="entry name" value="PLP-dependent transferases"/>
    <property type="match status" value="1"/>
</dbReference>
<keyword evidence="9" id="KW-0368">Histidine biosynthesis</keyword>
<accession>A0ABP8GJL2</accession>
<keyword evidence="9" id="KW-0028">Amino-acid biosynthesis</keyword>
<evidence type="ECO:0000313" key="11">
    <source>
        <dbReference type="EMBL" id="GAA4325447.1"/>
    </source>
</evidence>
<dbReference type="EC" id="2.6.1.9" evidence="9"/>
<evidence type="ECO:0000256" key="7">
    <source>
        <dbReference type="ARBA" id="ARBA00022898"/>
    </source>
</evidence>
<comment type="catalytic activity">
    <reaction evidence="8 9">
        <text>L-histidinol phosphate + 2-oxoglutarate = 3-(imidazol-4-yl)-2-oxopropyl phosphate + L-glutamate</text>
        <dbReference type="Rhea" id="RHEA:23744"/>
        <dbReference type="ChEBI" id="CHEBI:16810"/>
        <dbReference type="ChEBI" id="CHEBI:29985"/>
        <dbReference type="ChEBI" id="CHEBI:57766"/>
        <dbReference type="ChEBI" id="CHEBI:57980"/>
        <dbReference type="EC" id="2.6.1.9"/>
    </reaction>
</comment>
<gene>
    <name evidence="11" type="primary">hisC_1</name>
    <name evidence="9" type="synonym">hisC</name>
    <name evidence="11" type="ORF">GCM10023144_07800</name>
</gene>
<dbReference type="PANTHER" id="PTHR43643:SF3">
    <property type="entry name" value="HISTIDINOL-PHOSPHATE AMINOTRANSFERASE"/>
    <property type="match status" value="1"/>
</dbReference>
<dbReference type="InterPro" id="IPR004839">
    <property type="entry name" value="Aminotransferase_I/II_large"/>
</dbReference>
<evidence type="ECO:0000256" key="9">
    <source>
        <dbReference type="HAMAP-Rule" id="MF_01023"/>
    </source>
</evidence>
<dbReference type="Gene3D" id="3.90.1150.10">
    <property type="entry name" value="Aspartate Aminotransferase, domain 1"/>
    <property type="match status" value="1"/>
</dbReference>
<comment type="subunit">
    <text evidence="4 9">Homodimer.</text>
</comment>
<keyword evidence="7 9" id="KW-0663">Pyridoxal phosphate</keyword>
<protein>
    <recommendedName>
        <fullName evidence="9">Histidinol-phosphate aminotransferase</fullName>
        <ecNumber evidence="9">2.6.1.9</ecNumber>
    </recommendedName>
    <alternativeName>
        <fullName evidence="9">Imidazole acetol-phosphate transaminase</fullName>
    </alternativeName>
</protein>
<dbReference type="Gene3D" id="3.40.640.10">
    <property type="entry name" value="Type I PLP-dependent aspartate aminotransferase-like (Major domain)"/>
    <property type="match status" value="1"/>
</dbReference>
<evidence type="ECO:0000256" key="1">
    <source>
        <dbReference type="ARBA" id="ARBA00001933"/>
    </source>
</evidence>
<evidence type="ECO:0000256" key="8">
    <source>
        <dbReference type="ARBA" id="ARBA00047481"/>
    </source>
</evidence>
<sequence length="390" mass="41803">MNQYHRISANRLQDGDIDYLALAADGVRGLSPYLPGKPIEELERETGLPADRIVKLASNETPLPPNPRVVEAIVRELPQLTRYPDGSGHRVKRKLRERLGLDPAGITLGNGSNDLLAMIAQAFLAPGRNAVYSQYAFAVYACATRAAGAEGREIAARGWGNDLDAMARAVDADTRVVFLANPNNPTGTWFERGALEDFLARVPARTLVVLDEAYIEYADDPALPDGLLQLPRHPNLVVCRSLCKAYGLAGLRVGYAASSPQIAAILDRVRQPFNVNVLAQAAACAALDDPAYLEEGRRVNRAGLAQLREGLGRLGLAWIPSRTNFVTVDCGRPAGPVYSALLDAGVIVRPLAGYGMPDHLRISVGTQAENARLLAALGRILTTPGPGIAP</sequence>
<name>A0ABP8GJL2_9BURK</name>
<evidence type="ECO:0000313" key="12">
    <source>
        <dbReference type="Proteomes" id="UP001501671"/>
    </source>
</evidence>
<dbReference type="NCBIfam" id="TIGR01141">
    <property type="entry name" value="hisC"/>
    <property type="match status" value="1"/>
</dbReference>
<reference evidence="12" key="1">
    <citation type="journal article" date="2019" name="Int. J. Syst. Evol. Microbiol.">
        <title>The Global Catalogue of Microorganisms (GCM) 10K type strain sequencing project: providing services to taxonomists for standard genome sequencing and annotation.</title>
        <authorList>
            <consortium name="The Broad Institute Genomics Platform"/>
            <consortium name="The Broad Institute Genome Sequencing Center for Infectious Disease"/>
            <person name="Wu L."/>
            <person name="Ma J."/>
        </authorList>
    </citation>
    <scope>NUCLEOTIDE SEQUENCE [LARGE SCALE GENOMIC DNA]</scope>
    <source>
        <strain evidence="12">JCM 17666</strain>
    </source>
</reference>
<organism evidence="11 12">
    <name type="scientific">Pigmentiphaga soli</name>
    <dbReference type="NCBI Taxonomy" id="1007095"/>
    <lineage>
        <taxon>Bacteria</taxon>
        <taxon>Pseudomonadati</taxon>
        <taxon>Pseudomonadota</taxon>
        <taxon>Betaproteobacteria</taxon>
        <taxon>Burkholderiales</taxon>
        <taxon>Alcaligenaceae</taxon>
        <taxon>Pigmentiphaga</taxon>
    </lineage>
</organism>
<evidence type="ECO:0000256" key="3">
    <source>
        <dbReference type="ARBA" id="ARBA00007970"/>
    </source>
</evidence>
<evidence type="ECO:0000256" key="6">
    <source>
        <dbReference type="ARBA" id="ARBA00022679"/>
    </source>
</evidence>
<dbReference type="InterPro" id="IPR050106">
    <property type="entry name" value="HistidinolP_aminotransfase"/>
</dbReference>
<dbReference type="InterPro" id="IPR005861">
    <property type="entry name" value="HisP_aminotrans"/>
</dbReference>
<evidence type="ECO:0000256" key="2">
    <source>
        <dbReference type="ARBA" id="ARBA00005011"/>
    </source>
</evidence>
<keyword evidence="12" id="KW-1185">Reference proteome</keyword>
<dbReference type="RefSeq" id="WP_345246543.1">
    <property type="nucleotide sequence ID" value="NZ_BAABFO010000003.1"/>
</dbReference>
<evidence type="ECO:0000259" key="10">
    <source>
        <dbReference type="Pfam" id="PF00155"/>
    </source>
</evidence>
<dbReference type="InterPro" id="IPR015421">
    <property type="entry name" value="PyrdxlP-dep_Trfase_major"/>
</dbReference>
<comment type="pathway">
    <text evidence="2 9">Amino-acid biosynthesis; L-histidine biosynthesis; L-histidine from 5-phospho-alpha-D-ribose 1-diphosphate: step 7/9.</text>
</comment>
<dbReference type="Proteomes" id="UP001501671">
    <property type="component" value="Unassembled WGS sequence"/>
</dbReference>
<dbReference type="Pfam" id="PF00155">
    <property type="entry name" value="Aminotran_1_2"/>
    <property type="match status" value="1"/>
</dbReference>
<comment type="similarity">
    <text evidence="3 9">Belongs to the class-II pyridoxal-phosphate-dependent aminotransferase family. Histidinol-phosphate aminotransferase subfamily.</text>
</comment>
<dbReference type="EMBL" id="BAABFO010000003">
    <property type="protein sequence ID" value="GAA4325447.1"/>
    <property type="molecule type" value="Genomic_DNA"/>
</dbReference>
<dbReference type="InterPro" id="IPR015422">
    <property type="entry name" value="PyrdxlP-dep_Trfase_small"/>
</dbReference>
<dbReference type="InterPro" id="IPR015424">
    <property type="entry name" value="PyrdxlP-dep_Trfase"/>
</dbReference>
<dbReference type="CDD" id="cd00609">
    <property type="entry name" value="AAT_like"/>
    <property type="match status" value="1"/>
</dbReference>
<comment type="caution">
    <text evidence="11">The sequence shown here is derived from an EMBL/GenBank/DDBJ whole genome shotgun (WGS) entry which is preliminary data.</text>
</comment>
<comment type="cofactor">
    <cofactor evidence="1 9">
        <name>pyridoxal 5'-phosphate</name>
        <dbReference type="ChEBI" id="CHEBI:597326"/>
    </cofactor>
</comment>